<keyword evidence="9" id="KW-1185">Reference proteome</keyword>
<dbReference type="InterPro" id="IPR003468">
    <property type="entry name" value="Cyt_c_oxidase_monohaem-su/FixO"/>
</dbReference>
<dbReference type="InterPro" id="IPR009056">
    <property type="entry name" value="Cyt_c-like_dom"/>
</dbReference>
<dbReference type="Pfam" id="PF00034">
    <property type="entry name" value="Cytochrom_C"/>
    <property type="match status" value="1"/>
</dbReference>
<keyword evidence="6" id="KW-1133">Transmembrane helix</keyword>
<keyword evidence="6" id="KW-0812">Transmembrane</keyword>
<dbReference type="PANTHER" id="PTHR37823:SF1">
    <property type="entry name" value="CYTOCHROME C-553-LIKE"/>
    <property type="match status" value="1"/>
</dbReference>
<dbReference type="RefSeq" id="WP_218251037.1">
    <property type="nucleotide sequence ID" value="NZ_JABXWD010000022.1"/>
</dbReference>
<keyword evidence="5" id="KW-0349">Heme</keyword>
<dbReference type="Pfam" id="PF02433">
    <property type="entry name" value="FixO"/>
    <property type="match status" value="1"/>
</dbReference>
<dbReference type="Proteomes" id="UP001196980">
    <property type="component" value="Unassembled WGS sequence"/>
</dbReference>
<evidence type="ECO:0000256" key="3">
    <source>
        <dbReference type="ARBA" id="ARBA00022982"/>
    </source>
</evidence>
<keyword evidence="1" id="KW-0813">Transport</keyword>
<keyword evidence="3" id="KW-0249">Electron transport</keyword>
<feature type="domain" description="Cytochrome c" evidence="7">
    <location>
        <begin position="41"/>
        <end position="220"/>
    </location>
</feature>
<evidence type="ECO:0000313" key="9">
    <source>
        <dbReference type="Proteomes" id="UP001196980"/>
    </source>
</evidence>
<keyword evidence="6" id="KW-0472">Membrane</keyword>
<keyword evidence="2 5" id="KW-0479">Metal-binding</keyword>
<feature type="transmembrane region" description="Helical" evidence="6">
    <location>
        <begin position="9"/>
        <end position="30"/>
    </location>
</feature>
<organism evidence="8 9">
    <name type="scientific">Candidatus Magnetobacterium casense</name>
    <dbReference type="NCBI Taxonomy" id="1455061"/>
    <lineage>
        <taxon>Bacteria</taxon>
        <taxon>Pseudomonadati</taxon>
        <taxon>Nitrospirota</taxon>
        <taxon>Thermodesulfovibrionia</taxon>
        <taxon>Thermodesulfovibrionales</taxon>
        <taxon>Candidatus Magnetobacteriaceae</taxon>
        <taxon>Candidatus Magnetobacterium</taxon>
    </lineage>
</organism>
<evidence type="ECO:0000256" key="6">
    <source>
        <dbReference type="SAM" id="Phobius"/>
    </source>
</evidence>
<gene>
    <name evidence="8" type="ORF">HWQ67_02345</name>
</gene>
<reference evidence="8 9" key="1">
    <citation type="journal article" date="2020" name="J Geophys Res Biogeosci">
        <title>Magnetotaxis as an Adaptation to Enable Bacterial Shuttling of Microbial Sulfur and Sulfur Cycling Across Aquatic Oxic#Anoxic Interfaces.</title>
        <authorList>
            <person name="Li J."/>
            <person name="Liu P."/>
            <person name="Wang J."/>
            <person name="Roberts A.P."/>
            <person name="Pan Y."/>
        </authorList>
    </citation>
    <scope>NUCLEOTIDE SEQUENCE [LARGE SCALE GENOMIC DNA]</scope>
    <source>
        <strain evidence="8 9">MYR-1_YQ</strain>
    </source>
</reference>
<comment type="caution">
    <text evidence="8">The sequence shown here is derived from an EMBL/GenBank/DDBJ whole genome shotgun (WGS) entry which is preliminary data.</text>
</comment>
<protein>
    <submittedName>
        <fullName evidence="8">Cytochrome c</fullName>
    </submittedName>
</protein>
<evidence type="ECO:0000256" key="1">
    <source>
        <dbReference type="ARBA" id="ARBA00022448"/>
    </source>
</evidence>
<keyword evidence="4 5" id="KW-0408">Iron</keyword>
<evidence type="ECO:0000259" key="7">
    <source>
        <dbReference type="PROSITE" id="PS51007"/>
    </source>
</evidence>
<dbReference type="EMBL" id="JABXWD010000022">
    <property type="protein sequence ID" value="MBV6340416.1"/>
    <property type="molecule type" value="Genomic_DNA"/>
</dbReference>
<evidence type="ECO:0000256" key="5">
    <source>
        <dbReference type="PROSITE-ProRule" id="PRU00433"/>
    </source>
</evidence>
<dbReference type="InterPro" id="IPR051811">
    <property type="entry name" value="Cytochrome_c550/c551-like"/>
</dbReference>
<sequence length="220" mass="24516">MKNRGVRNLFVYGSLLCFASLVVITFDTYAKLDARAPQITDEVNKGKIAWHKYDCIGCHTILGNGSYFAPDMTKITQHVPHSYLKKFLVNPKKVNATSNMPVLGVSAEEADNLISFLDWISQVDTNGWPPKPIYTVTMRSDDRASVYHKYECAICHTINGVGGTSGPDLSHVATKQPDPQWHKRHLLNPAEVVADSAMPPYPQISGEELDKLVNYLLTLK</sequence>
<evidence type="ECO:0000313" key="8">
    <source>
        <dbReference type="EMBL" id="MBV6340416.1"/>
    </source>
</evidence>
<evidence type="ECO:0000256" key="4">
    <source>
        <dbReference type="ARBA" id="ARBA00023004"/>
    </source>
</evidence>
<proteinExistence type="predicted"/>
<dbReference type="PROSITE" id="PS51007">
    <property type="entry name" value="CYTC"/>
    <property type="match status" value="1"/>
</dbReference>
<dbReference type="PANTHER" id="PTHR37823">
    <property type="entry name" value="CYTOCHROME C-553-LIKE"/>
    <property type="match status" value="1"/>
</dbReference>
<evidence type="ECO:0000256" key="2">
    <source>
        <dbReference type="ARBA" id="ARBA00022723"/>
    </source>
</evidence>
<name>A0ABS6RUW2_9BACT</name>
<accession>A0ABS6RUW2</accession>